<evidence type="ECO:0000313" key="5">
    <source>
        <dbReference type="Proteomes" id="UP000593564"/>
    </source>
</evidence>
<sequence length="146" mass="16381">MASTKFVETAKAHFCLNIDPKYNDQQLRATVIMFCRENASNVCNHFEIVFHMLDFIYIFLSYQVAQLGKILGPRGLMPNPKAGTVTTNLPQGCNGSSVVTIGITRHGIDKTGIVTYPLESQIFLRKIFFLPNHHALSTTITTILHR</sequence>
<keyword evidence="3" id="KW-0687">Ribonucleoprotein</keyword>
<accession>A0A7J7G3B7</accession>
<dbReference type="EMBL" id="JACBKZ010000013">
    <property type="protein sequence ID" value="KAF5935223.1"/>
    <property type="molecule type" value="Genomic_DNA"/>
</dbReference>
<evidence type="ECO:0000256" key="2">
    <source>
        <dbReference type="ARBA" id="ARBA00022980"/>
    </source>
</evidence>
<dbReference type="GO" id="GO:1990904">
    <property type="term" value="C:ribonucleoprotein complex"/>
    <property type="evidence" value="ECO:0007669"/>
    <property type="project" value="UniProtKB-KW"/>
</dbReference>
<dbReference type="Gene3D" id="3.40.50.790">
    <property type="match status" value="1"/>
</dbReference>
<gene>
    <name evidence="4" type="ORF">HYC85_026352</name>
</gene>
<dbReference type="Proteomes" id="UP000593564">
    <property type="component" value="Unassembled WGS sequence"/>
</dbReference>
<comment type="caution">
    <text evidence="4">The sequence shown here is derived from an EMBL/GenBank/DDBJ whole genome shotgun (WGS) entry which is preliminary data.</text>
</comment>
<evidence type="ECO:0000256" key="1">
    <source>
        <dbReference type="ARBA" id="ARBA00010531"/>
    </source>
</evidence>
<protein>
    <recommendedName>
        <fullName evidence="6">Ribosomal protein</fullName>
    </recommendedName>
</protein>
<name>A0A7J7G3B7_CAMSI</name>
<evidence type="ECO:0008006" key="6">
    <source>
        <dbReference type="Google" id="ProtNLM"/>
    </source>
</evidence>
<organism evidence="4 5">
    <name type="scientific">Camellia sinensis</name>
    <name type="common">Tea plant</name>
    <name type="synonym">Thea sinensis</name>
    <dbReference type="NCBI Taxonomy" id="4442"/>
    <lineage>
        <taxon>Eukaryota</taxon>
        <taxon>Viridiplantae</taxon>
        <taxon>Streptophyta</taxon>
        <taxon>Embryophyta</taxon>
        <taxon>Tracheophyta</taxon>
        <taxon>Spermatophyta</taxon>
        <taxon>Magnoliopsida</taxon>
        <taxon>eudicotyledons</taxon>
        <taxon>Gunneridae</taxon>
        <taxon>Pentapetalae</taxon>
        <taxon>asterids</taxon>
        <taxon>Ericales</taxon>
        <taxon>Theaceae</taxon>
        <taxon>Camellia</taxon>
    </lineage>
</organism>
<evidence type="ECO:0000256" key="3">
    <source>
        <dbReference type="ARBA" id="ARBA00023274"/>
    </source>
</evidence>
<keyword evidence="5" id="KW-1185">Reference proteome</keyword>
<dbReference type="SUPFAM" id="SSF56808">
    <property type="entry name" value="Ribosomal protein L1"/>
    <property type="match status" value="1"/>
</dbReference>
<dbReference type="InterPro" id="IPR016095">
    <property type="entry name" value="Ribosomal_uL1_3-a/b-sand"/>
</dbReference>
<reference evidence="4 5" key="2">
    <citation type="submission" date="2020-07" db="EMBL/GenBank/DDBJ databases">
        <title>Genome assembly of wild tea tree DASZ reveals pedigree and selection history of tea varieties.</title>
        <authorList>
            <person name="Zhang W."/>
        </authorList>
    </citation>
    <scope>NUCLEOTIDE SEQUENCE [LARGE SCALE GENOMIC DNA]</scope>
    <source>
        <strain evidence="5">cv. G240</strain>
        <tissue evidence="4">Leaf</tissue>
    </source>
</reference>
<dbReference type="InterPro" id="IPR023674">
    <property type="entry name" value="Ribosomal_uL1-like"/>
</dbReference>
<comment type="similarity">
    <text evidence="1">Belongs to the universal ribosomal protein uL1 family.</text>
</comment>
<dbReference type="PANTHER" id="PTHR36427">
    <property type="entry name" value="54S RIBOSOMAL PROTEIN L1, MITOCHONDRIAL"/>
    <property type="match status" value="1"/>
</dbReference>
<proteinExistence type="inferred from homology"/>
<evidence type="ECO:0000313" key="4">
    <source>
        <dbReference type="EMBL" id="KAF5935223.1"/>
    </source>
</evidence>
<keyword evidence="2" id="KW-0689">Ribosomal protein</keyword>
<reference evidence="5" key="1">
    <citation type="journal article" date="2020" name="Nat. Commun.">
        <title>Genome assembly of wild tea tree DASZ reveals pedigree and selection history of tea varieties.</title>
        <authorList>
            <person name="Zhang W."/>
            <person name="Zhang Y."/>
            <person name="Qiu H."/>
            <person name="Guo Y."/>
            <person name="Wan H."/>
            <person name="Zhang X."/>
            <person name="Scossa F."/>
            <person name="Alseekh S."/>
            <person name="Zhang Q."/>
            <person name="Wang P."/>
            <person name="Xu L."/>
            <person name="Schmidt M.H."/>
            <person name="Jia X."/>
            <person name="Li D."/>
            <person name="Zhu A."/>
            <person name="Guo F."/>
            <person name="Chen W."/>
            <person name="Ni D."/>
            <person name="Usadel B."/>
            <person name="Fernie A.R."/>
            <person name="Wen W."/>
        </authorList>
    </citation>
    <scope>NUCLEOTIDE SEQUENCE [LARGE SCALE GENOMIC DNA]</scope>
    <source>
        <strain evidence="5">cv. G240</strain>
    </source>
</reference>
<dbReference type="AlphaFoldDB" id="A0A7J7G3B7"/>
<dbReference type="PANTHER" id="PTHR36427:SF3">
    <property type="entry name" value="LARGE RIBOSOMAL SUBUNIT PROTEIN UL1M"/>
    <property type="match status" value="1"/>
</dbReference>
<dbReference type="Gene3D" id="3.30.190.20">
    <property type="match status" value="1"/>
</dbReference>
<dbReference type="GO" id="GO:0005840">
    <property type="term" value="C:ribosome"/>
    <property type="evidence" value="ECO:0007669"/>
    <property type="project" value="UniProtKB-KW"/>
</dbReference>